<dbReference type="Proteomes" id="UP000002164">
    <property type="component" value="Chromosome"/>
</dbReference>
<dbReference type="InterPro" id="IPR022580">
    <property type="entry name" value="DUF2639"/>
</dbReference>
<sequence>MDSMHKYSKGWFVKELRAYGILVHPQLKSHLGLFKESELRNLYYRYVEIETTEQEQK</sequence>
<dbReference type="HOGENOM" id="CLU_2991337_0_0_9"/>
<dbReference type="EnsemblBacteria" id="ACA41511">
    <property type="protein sequence ID" value="ACA41511"/>
    <property type="gene ID" value="Bsph_4043"/>
</dbReference>
<evidence type="ECO:0000313" key="1">
    <source>
        <dbReference type="EMBL" id="ACA41511.1"/>
    </source>
</evidence>
<organism evidence="1 2">
    <name type="scientific">Lysinibacillus sphaericus (strain C3-41)</name>
    <dbReference type="NCBI Taxonomy" id="444177"/>
    <lineage>
        <taxon>Bacteria</taxon>
        <taxon>Bacillati</taxon>
        <taxon>Bacillota</taxon>
        <taxon>Bacilli</taxon>
        <taxon>Bacillales</taxon>
        <taxon>Bacillaceae</taxon>
        <taxon>Lysinibacillus</taxon>
    </lineage>
</organism>
<dbReference type="AlphaFoldDB" id="B1HW72"/>
<protein>
    <recommendedName>
        <fullName evidence="3">DUF2639 domain-containing protein</fullName>
    </recommendedName>
</protein>
<evidence type="ECO:0008006" key="3">
    <source>
        <dbReference type="Google" id="ProtNLM"/>
    </source>
</evidence>
<dbReference type="KEGG" id="lsp:Bsph_4043"/>
<proteinExistence type="predicted"/>
<dbReference type="EMBL" id="CP000817">
    <property type="protein sequence ID" value="ACA41511.1"/>
    <property type="molecule type" value="Genomic_DNA"/>
</dbReference>
<evidence type="ECO:0000313" key="2">
    <source>
        <dbReference type="Proteomes" id="UP000002164"/>
    </source>
</evidence>
<reference evidence="1 2" key="1">
    <citation type="journal article" date="2008" name="J. Bacteriol.">
        <title>Complete genome sequence of the mosquitocidal bacterium Bacillus sphaericus C3-41 and comparison with those of closely related Bacillus species.</title>
        <authorList>
            <person name="Hu X."/>
            <person name="Fan W."/>
            <person name="Han B."/>
            <person name="Liu H."/>
            <person name="Zheng D."/>
            <person name="Li Q."/>
            <person name="Dong W."/>
            <person name="Yan J."/>
            <person name="Gao M."/>
            <person name="Berry C."/>
            <person name="Yuan Z."/>
        </authorList>
    </citation>
    <scope>NUCLEOTIDE SEQUENCE [LARGE SCALE GENOMIC DNA]</scope>
    <source>
        <strain evidence="1 2">C3-41</strain>
    </source>
</reference>
<dbReference type="Pfam" id="PF11121">
    <property type="entry name" value="DUF2639"/>
    <property type="match status" value="1"/>
</dbReference>
<gene>
    <name evidence="1" type="ordered locus">Bsph_4043</name>
</gene>
<accession>B1HW72</accession>
<name>B1HW72_LYSSC</name>